<evidence type="ECO:0000313" key="1">
    <source>
        <dbReference type="EMBL" id="BAC97453.1"/>
    </source>
</evidence>
<reference evidence="1 2" key="1">
    <citation type="journal article" date="2003" name="Genome Res.">
        <title>Comparative genome analysis of Vibrio vulnificus, a marine pathogen.</title>
        <authorList>
            <person name="Chen C.Y."/>
            <person name="Wu K.M."/>
            <person name="Chang Y.C."/>
            <person name="Chang C.H."/>
            <person name="Tsai H.C."/>
            <person name="Liao T.L."/>
            <person name="Liu Y.M."/>
            <person name="Chen H.J."/>
            <person name="Shen A.B."/>
            <person name="Li J.C."/>
            <person name="Su T.L."/>
            <person name="Shao C.P."/>
            <person name="Lee C.T."/>
            <person name="Hor L.I."/>
            <person name="Tsai S.F."/>
        </authorList>
    </citation>
    <scope>NUCLEOTIDE SEQUENCE [LARGE SCALE GENOMIC DNA]</scope>
    <source>
        <strain evidence="1 2">YJ016</strain>
    </source>
</reference>
<proteinExistence type="predicted"/>
<dbReference type="AlphaFoldDB" id="Q7MCG0"/>
<organism evidence="1 2">
    <name type="scientific">Vibrio vulnificus (strain YJ016)</name>
    <dbReference type="NCBI Taxonomy" id="196600"/>
    <lineage>
        <taxon>Bacteria</taxon>
        <taxon>Pseudomonadati</taxon>
        <taxon>Pseudomonadota</taxon>
        <taxon>Gammaproteobacteria</taxon>
        <taxon>Vibrionales</taxon>
        <taxon>Vibrionaceae</taxon>
        <taxon>Vibrio</taxon>
    </lineage>
</organism>
<dbReference type="EMBL" id="BA000038">
    <property type="protein sequence ID" value="BAC97453.1"/>
    <property type="molecule type" value="Genomic_DNA"/>
</dbReference>
<dbReference type="Proteomes" id="UP000002675">
    <property type="component" value="Chromosome II"/>
</dbReference>
<gene>
    <name evidence="1" type="ordered locus">VVA1427</name>
</gene>
<accession>Q7MCG0</accession>
<evidence type="ECO:0000313" key="2">
    <source>
        <dbReference type="Proteomes" id="UP000002675"/>
    </source>
</evidence>
<dbReference type="KEGG" id="vvy:VVA1427"/>
<sequence length="84" mass="9787">MFYACWRFLTVKWNEVVIEFSFLTLMTDRNGQNASNYLVFADLWIAEKAEDFRVNGLLCDGISSRLVMRFNLPAPDSPPVCFVW</sequence>
<protein>
    <submittedName>
        <fullName evidence="1">Uncharacterized protein</fullName>
    </submittedName>
</protein>
<name>Q7MCG0_VIBVY</name>
<dbReference type="HOGENOM" id="CLU_2526633_0_0_6"/>